<keyword evidence="4" id="KW-1185">Reference proteome</keyword>
<dbReference type="PROSITE" id="PS51257">
    <property type="entry name" value="PROKAR_LIPOPROTEIN"/>
    <property type="match status" value="1"/>
</dbReference>
<feature type="signal peptide" evidence="2">
    <location>
        <begin position="1"/>
        <end position="33"/>
    </location>
</feature>
<gene>
    <name evidence="3" type="ORF">CMUST_05345</name>
</gene>
<dbReference type="InterPro" id="IPR006311">
    <property type="entry name" value="TAT_signal"/>
</dbReference>
<organism evidence="3 4">
    <name type="scientific">Corynebacterium mustelae</name>
    <dbReference type="NCBI Taxonomy" id="571915"/>
    <lineage>
        <taxon>Bacteria</taxon>
        <taxon>Bacillati</taxon>
        <taxon>Actinomycetota</taxon>
        <taxon>Actinomycetes</taxon>
        <taxon>Mycobacteriales</taxon>
        <taxon>Corynebacteriaceae</taxon>
        <taxon>Corynebacterium</taxon>
    </lineage>
</organism>
<evidence type="ECO:0000256" key="2">
    <source>
        <dbReference type="SAM" id="SignalP"/>
    </source>
</evidence>
<dbReference type="NCBIfam" id="NF038134">
    <property type="entry name" value="choice_anch_M"/>
    <property type="match status" value="1"/>
</dbReference>
<evidence type="ECO:0000313" key="3">
    <source>
        <dbReference type="EMBL" id="AKK05407.1"/>
    </source>
</evidence>
<accession>A0A0G3H2Q3</accession>
<evidence type="ECO:0000256" key="1">
    <source>
        <dbReference type="SAM" id="Phobius"/>
    </source>
</evidence>
<dbReference type="PROSITE" id="PS51318">
    <property type="entry name" value="TAT"/>
    <property type="match status" value="1"/>
</dbReference>
<dbReference type="AlphaFoldDB" id="A0A0G3H2Q3"/>
<reference evidence="4" key="2">
    <citation type="submission" date="2015-05" db="EMBL/GenBank/DDBJ databases">
        <title>Complete genome sequence of Corynebacterium mustelae DSM 45274, isolated from various tissues of a male ferret with lethal sepsis.</title>
        <authorList>
            <person name="Ruckert C."/>
            <person name="Albersmeier A."/>
            <person name="Winkler A."/>
            <person name="Tauch A."/>
        </authorList>
    </citation>
    <scope>NUCLEOTIDE SEQUENCE [LARGE SCALE GENOMIC DNA]</scope>
    <source>
        <strain evidence="4">DSM 45274</strain>
    </source>
</reference>
<dbReference type="Proteomes" id="UP000035199">
    <property type="component" value="Chromosome"/>
</dbReference>
<keyword evidence="1" id="KW-0812">Transmembrane</keyword>
<dbReference type="EMBL" id="CP011542">
    <property type="protein sequence ID" value="AKK05407.1"/>
    <property type="molecule type" value="Genomic_DNA"/>
</dbReference>
<reference evidence="3 4" key="1">
    <citation type="journal article" date="2015" name="Genome Announc.">
        <title>Complete Genome Sequence of the Type Strain Corynebacterium mustelae DSM 45274, Isolated from Various Tissues of a Male Ferret with Lethal Sepsis.</title>
        <authorList>
            <person name="Ruckert C."/>
            <person name="Eimer J."/>
            <person name="Winkler A."/>
            <person name="Tauch A."/>
        </authorList>
    </citation>
    <scope>NUCLEOTIDE SEQUENCE [LARGE SCALE GENOMIC DNA]</scope>
    <source>
        <strain evidence="3 4">DSM 45274</strain>
    </source>
</reference>
<dbReference type="STRING" id="571915.CMUST_05345"/>
<feature type="transmembrane region" description="Helical" evidence="1">
    <location>
        <begin position="284"/>
        <end position="308"/>
    </location>
</feature>
<proteinExistence type="predicted"/>
<name>A0A0G3H2Q3_9CORY</name>
<dbReference type="KEGG" id="cmv:CMUST_05345"/>
<sequence length="314" mass="33050">MMRKLTRRTPLRSVAAVVLAAACLATSAVPVAAGDLNQVVSADEAIAPAGELIEFRSGHADIGPLMAPKKDASDAPFSTYIRDDSSAPPVWRSPEDVLFVVGDNAKQTLPESEDFAFTGAAPGASVWVVPQVEQVGVPWVGWNTQSPAFVEAITGGITMSFIGHSGPGQFTLFLQNGGFEKPQLLWTSADKTAQDIYVDANTHTHANWVFTEPGIHQVAVKITAELKDGGVKEDTEILSFAVGEEADLPAAQAVTWDGDFLAKGDESGVAAVGTVDRAGENQAVLWAIIAIVAVLVIGSIIVVIRALGRPRGEK</sequence>
<feature type="chain" id="PRO_5005184444" evidence="2">
    <location>
        <begin position="34"/>
        <end position="314"/>
    </location>
</feature>
<dbReference type="NCBIfam" id="TIGR03769">
    <property type="entry name" value="P_ac_wall_RPT"/>
    <property type="match status" value="1"/>
</dbReference>
<dbReference type="InterPro" id="IPR022435">
    <property type="entry name" value="Surface-anchored_actinobac"/>
</dbReference>
<evidence type="ECO:0000313" key="4">
    <source>
        <dbReference type="Proteomes" id="UP000035199"/>
    </source>
</evidence>
<keyword evidence="2" id="KW-0732">Signal</keyword>
<dbReference type="RefSeq" id="WP_236690164.1">
    <property type="nucleotide sequence ID" value="NZ_CP011542.1"/>
</dbReference>
<keyword evidence="1" id="KW-0472">Membrane</keyword>
<dbReference type="PATRIC" id="fig|571915.4.peg.1132"/>
<protein>
    <submittedName>
        <fullName evidence="3">Actinobacterial surface-anchored protein domain</fullName>
    </submittedName>
</protein>
<keyword evidence="1" id="KW-1133">Transmembrane helix</keyword>